<comment type="caution">
    <text evidence="1">The sequence shown here is derived from an EMBL/GenBank/DDBJ whole genome shotgun (WGS) entry which is preliminary data.</text>
</comment>
<dbReference type="AlphaFoldDB" id="A0A2V1KCU0"/>
<accession>A0A2V1KCU0</accession>
<dbReference type="OrthoDB" id="3733464at2"/>
<sequence>MPTDKGPIVILALNGWADAGASGSGLAEYLIDHYEGEEILRIDDERYFNFQDVRPIQRMRAEGMSIDWPAVILHRLHLPGQDVILGYGSEPSLYWRTFISEFQASVKGLEPSVVVTLGAQLVDIPHTRPFPWGVYSTDPQLVADHPQIEPLEYNGPTSALAVLCAELDAQHIPTAQAWVSVPHYVADPPNPKAQLALLEALRDCFGLELESDGLPDASQTWEEQITQLTGQSPEIGTYVNQLETAFDDEAEQESNSGQVVEEIEKFLRDLGEDRD</sequence>
<dbReference type="InterPro" id="IPR008492">
    <property type="entry name" value="Rv2714-like"/>
</dbReference>
<protein>
    <recommendedName>
        <fullName evidence="3">PAC2 family protein</fullName>
    </recommendedName>
</protein>
<dbReference type="SUPFAM" id="SSF159659">
    <property type="entry name" value="Cgl1923-like"/>
    <property type="match status" value="1"/>
</dbReference>
<name>A0A2V1KCU0_9ACTO</name>
<organism evidence="1 2">
    <name type="scientific">Ancrocorticia populi</name>
    <dbReference type="NCBI Taxonomy" id="2175228"/>
    <lineage>
        <taxon>Bacteria</taxon>
        <taxon>Bacillati</taxon>
        <taxon>Actinomycetota</taxon>
        <taxon>Actinomycetes</taxon>
        <taxon>Actinomycetales</taxon>
        <taxon>Actinomycetaceae</taxon>
        <taxon>Ancrocorticia</taxon>
    </lineage>
</organism>
<dbReference type="Gene3D" id="3.40.50.10900">
    <property type="entry name" value="PAC-like subunit"/>
    <property type="match status" value="1"/>
</dbReference>
<reference evidence="2" key="1">
    <citation type="submission" date="2018-05" db="EMBL/GenBank/DDBJ databases">
        <authorList>
            <person name="Li Y."/>
        </authorList>
    </citation>
    <scope>NUCLEOTIDE SEQUENCE [LARGE SCALE GENOMIC DNA]</scope>
    <source>
        <strain evidence="2">sk1b4</strain>
    </source>
</reference>
<dbReference type="Proteomes" id="UP000245283">
    <property type="component" value="Unassembled WGS sequence"/>
</dbReference>
<dbReference type="InterPro" id="IPR038389">
    <property type="entry name" value="PSMG2_sf"/>
</dbReference>
<evidence type="ECO:0000313" key="1">
    <source>
        <dbReference type="EMBL" id="PWF26703.1"/>
    </source>
</evidence>
<dbReference type="EMBL" id="QETB01000002">
    <property type="protein sequence ID" value="PWF26703.1"/>
    <property type="molecule type" value="Genomic_DNA"/>
</dbReference>
<keyword evidence="2" id="KW-1185">Reference proteome</keyword>
<evidence type="ECO:0000313" key="2">
    <source>
        <dbReference type="Proteomes" id="UP000245283"/>
    </source>
</evidence>
<dbReference type="InterPro" id="IPR019151">
    <property type="entry name" value="Proteasome_assmbl_chaperone_2"/>
</dbReference>
<dbReference type="PIRSF" id="PIRSF028754">
    <property type="entry name" value="UCP028754"/>
    <property type="match status" value="1"/>
</dbReference>
<gene>
    <name evidence="1" type="ORF">DD236_05290</name>
</gene>
<dbReference type="RefSeq" id="WP_109093349.1">
    <property type="nucleotide sequence ID" value="NZ_QETB01000002.1"/>
</dbReference>
<evidence type="ECO:0008006" key="3">
    <source>
        <dbReference type="Google" id="ProtNLM"/>
    </source>
</evidence>
<dbReference type="Pfam" id="PF09754">
    <property type="entry name" value="PAC2"/>
    <property type="match status" value="1"/>
</dbReference>
<proteinExistence type="predicted"/>